<dbReference type="PANTHER" id="PTHR46708">
    <property type="entry name" value="TENASCIN"/>
    <property type="match status" value="1"/>
</dbReference>
<feature type="domain" description="Fibronectin type-III" evidence="3">
    <location>
        <begin position="29"/>
        <end position="121"/>
    </location>
</feature>
<feature type="domain" description="Fibronectin type-III" evidence="3">
    <location>
        <begin position="125"/>
        <end position="212"/>
    </location>
</feature>
<dbReference type="SUPFAM" id="SSF49265">
    <property type="entry name" value="Fibronectin type III"/>
    <property type="match status" value="2"/>
</dbReference>
<dbReference type="EMBL" id="JADQDM010000005">
    <property type="protein sequence ID" value="MBF9221848.1"/>
    <property type="molecule type" value="Genomic_DNA"/>
</dbReference>
<dbReference type="InterPro" id="IPR013783">
    <property type="entry name" value="Ig-like_fold"/>
</dbReference>
<feature type="domain" description="Fibronectin type-III" evidence="3">
    <location>
        <begin position="213"/>
        <end position="304"/>
    </location>
</feature>
<dbReference type="Gene3D" id="2.60.40.10">
    <property type="entry name" value="Immunoglobulins"/>
    <property type="match status" value="4"/>
</dbReference>
<evidence type="ECO:0000256" key="1">
    <source>
        <dbReference type="ARBA" id="ARBA00022737"/>
    </source>
</evidence>
<dbReference type="Proteomes" id="UP000618931">
    <property type="component" value="Unassembled WGS sequence"/>
</dbReference>
<dbReference type="SMART" id="SM00060">
    <property type="entry name" value="FN3"/>
    <property type="match status" value="4"/>
</dbReference>
<keyword evidence="1" id="KW-0677">Repeat</keyword>
<evidence type="ECO:0000259" key="3">
    <source>
        <dbReference type="PROSITE" id="PS50853"/>
    </source>
</evidence>
<feature type="domain" description="Fibronectin type-III" evidence="3">
    <location>
        <begin position="309"/>
        <end position="396"/>
    </location>
</feature>
<dbReference type="CDD" id="cd00063">
    <property type="entry name" value="FN3"/>
    <property type="match status" value="2"/>
</dbReference>
<dbReference type="InterPro" id="IPR050991">
    <property type="entry name" value="ECM_Regulatory_Proteins"/>
</dbReference>
<dbReference type="NCBIfam" id="TIGR04183">
    <property type="entry name" value="Por_Secre_tail"/>
    <property type="match status" value="1"/>
</dbReference>
<keyword evidence="5" id="KW-1185">Reference proteome</keyword>
<evidence type="ECO:0000256" key="2">
    <source>
        <dbReference type="SAM" id="SignalP"/>
    </source>
</evidence>
<dbReference type="PANTHER" id="PTHR46708:SF2">
    <property type="entry name" value="FIBRONECTIN TYPE-III DOMAIN-CONTAINING PROTEIN"/>
    <property type="match status" value="1"/>
</dbReference>
<comment type="caution">
    <text evidence="4">The sequence shown here is derived from an EMBL/GenBank/DDBJ whole genome shotgun (WGS) entry which is preliminary data.</text>
</comment>
<dbReference type="InterPro" id="IPR026444">
    <property type="entry name" value="Secre_tail"/>
</dbReference>
<keyword evidence="2" id="KW-0732">Signal</keyword>
<dbReference type="PROSITE" id="PS50853">
    <property type="entry name" value="FN3"/>
    <property type="match status" value="4"/>
</dbReference>
<feature type="signal peptide" evidence="2">
    <location>
        <begin position="1"/>
        <end position="24"/>
    </location>
</feature>
<sequence length="489" mass="49368">MKSFTFLLVLLVAALSWLAPGAQAQTCAAPTNVSVTSSSDSTVVVTFTPSPNAVSYTVRYYWTGDSTATGIRTVTTTTSPMTLWGLHVGSYYVVSVVSNCAGGGTAASPTQVVLITGTTTTVCAAPSAVTATATGTTTASVSFAAVAGANGYQVQYYPLGTALTTTVNTIASPVALSGLQPNTQYGIRVITNCGSGAQSAPATATVRTNAPAAPCATVGNISTSTTTSTATLNFTPVSGASSYTVQYYAVGDSVNTHTIVVSGSPVTLAGLLPNTSYVVRVFTNCTATSTSGPRMVIVHTAAVPVPCGAVSNIVVTGTSATSATVSFTPGQNNTSFRVSYYTGTDSARWVLSTSSPVVLTGLVPGQTYTITVSSACGTGGTVVFTAGAPVTYSFRGVLARRNALDTGSVSVFPNPAHQAATLVLPAAAGNAQARLLLLNAMGQQVRTLAVPLGATETRTQLDLAGLAPGLYTVQVRVGSQTASQHLAVE</sequence>
<feature type="chain" id="PRO_5046069862" evidence="2">
    <location>
        <begin position="25"/>
        <end position="489"/>
    </location>
</feature>
<dbReference type="InterPro" id="IPR003961">
    <property type="entry name" value="FN3_dom"/>
</dbReference>
<organism evidence="4 5">
    <name type="scientific">Hymenobacter ruricola</name>
    <dbReference type="NCBI Taxonomy" id="2791023"/>
    <lineage>
        <taxon>Bacteria</taxon>
        <taxon>Pseudomonadati</taxon>
        <taxon>Bacteroidota</taxon>
        <taxon>Cytophagia</taxon>
        <taxon>Cytophagales</taxon>
        <taxon>Hymenobacteraceae</taxon>
        <taxon>Hymenobacter</taxon>
    </lineage>
</organism>
<dbReference type="Pfam" id="PF18962">
    <property type="entry name" value="Por_Secre_tail"/>
    <property type="match status" value="1"/>
</dbReference>
<dbReference type="Pfam" id="PF00041">
    <property type="entry name" value="fn3"/>
    <property type="match status" value="4"/>
</dbReference>
<dbReference type="RefSeq" id="WP_196293302.1">
    <property type="nucleotide sequence ID" value="NZ_JADQDM010000005.1"/>
</dbReference>
<dbReference type="InterPro" id="IPR036116">
    <property type="entry name" value="FN3_sf"/>
</dbReference>
<proteinExistence type="predicted"/>
<gene>
    <name evidence="4" type="ORF">I2H31_12115</name>
</gene>
<name>A0ABS0I567_9BACT</name>
<protein>
    <submittedName>
        <fullName evidence="4">Fibronectin type III domain-containing protein</fullName>
    </submittedName>
</protein>
<reference evidence="4 5" key="1">
    <citation type="submission" date="2020-11" db="EMBL/GenBank/DDBJ databases">
        <authorList>
            <person name="Kim M.K."/>
        </authorList>
    </citation>
    <scope>NUCLEOTIDE SEQUENCE [LARGE SCALE GENOMIC DNA]</scope>
    <source>
        <strain evidence="4 5">BT662</strain>
    </source>
</reference>
<evidence type="ECO:0000313" key="5">
    <source>
        <dbReference type="Proteomes" id="UP000618931"/>
    </source>
</evidence>
<accession>A0ABS0I567</accession>
<evidence type="ECO:0000313" key="4">
    <source>
        <dbReference type="EMBL" id="MBF9221848.1"/>
    </source>
</evidence>